<dbReference type="RefSeq" id="WP_249904390.1">
    <property type="nucleotide sequence ID" value="NZ_JAMGBA010000002.1"/>
</dbReference>
<dbReference type="InterPro" id="IPR005321">
    <property type="entry name" value="Peptidase_S58_DmpA"/>
</dbReference>
<dbReference type="Pfam" id="PF03576">
    <property type="entry name" value="Peptidase_S58"/>
    <property type="match status" value="1"/>
</dbReference>
<feature type="signal peptide" evidence="2">
    <location>
        <begin position="1"/>
        <end position="19"/>
    </location>
</feature>
<evidence type="ECO:0000313" key="4">
    <source>
        <dbReference type="Proteomes" id="UP001203410"/>
    </source>
</evidence>
<protein>
    <submittedName>
        <fullName evidence="3">P1 family peptidase</fullName>
    </submittedName>
</protein>
<comment type="caution">
    <text evidence="3">The sequence shown here is derived from an EMBL/GenBank/DDBJ whole genome shotgun (WGS) entry which is preliminary data.</text>
</comment>
<evidence type="ECO:0000256" key="2">
    <source>
        <dbReference type="SAM" id="SignalP"/>
    </source>
</evidence>
<reference evidence="3 4" key="1">
    <citation type="submission" date="2022-05" db="EMBL/GenBank/DDBJ databases">
        <authorList>
            <person name="Jo J.-H."/>
            <person name="Im W.-T."/>
        </authorList>
    </citation>
    <scope>NUCLEOTIDE SEQUENCE [LARGE SCALE GENOMIC DNA]</scope>
    <source>
        <strain evidence="3 4">NSE70-1</strain>
    </source>
</reference>
<dbReference type="EMBL" id="JAMGBA010000002">
    <property type="protein sequence ID" value="MCL6699015.1"/>
    <property type="molecule type" value="Genomic_DNA"/>
</dbReference>
<dbReference type="InterPro" id="IPR016117">
    <property type="entry name" value="ArgJ-like_dom_sf"/>
</dbReference>
<evidence type="ECO:0000256" key="1">
    <source>
        <dbReference type="ARBA" id="ARBA00007068"/>
    </source>
</evidence>
<keyword evidence="2" id="KW-0732">Signal</keyword>
<dbReference type="SUPFAM" id="SSF56266">
    <property type="entry name" value="DmpA/ArgJ-like"/>
    <property type="match status" value="1"/>
</dbReference>
<keyword evidence="4" id="KW-1185">Reference proteome</keyword>
<dbReference type="Proteomes" id="UP001203410">
    <property type="component" value="Unassembled WGS sequence"/>
</dbReference>
<dbReference type="CDD" id="cd02253">
    <property type="entry name" value="DmpA"/>
    <property type="match status" value="1"/>
</dbReference>
<organism evidence="3 4">
    <name type="scientific">Sphingomonas caseinilyticus</name>
    <dbReference type="NCBI Taxonomy" id="2908205"/>
    <lineage>
        <taxon>Bacteria</taxon>
        <taxon>Pseudomonadati</taxon>
        <taxon>Pseudomonadota</taxon>
        <taxon>Alphaproteobacteria</taxon>
        <taxon>Sphingomonadales</taxon>
        <taxon>Sphingomonadaceae</taxon>
        <taxon>Sphingomonas</taxon>
    </lineage>
</organism>
<gene>
    <name evidence="3" type="ORF">LZ496_09500</name>
</gene>
<name>A0ABT0RWD7_9SPHN</name>
<dbReference type="PANTHER" id="PTHR36512">
    <property type="entry name" value="D-AMINOPEPTIDASE"/>
    <property type="match status" value="1"/>
</dbReference>
<proteinExistence type="inferred from homology"/>
<dbReference type="PANTHER" id="PTHR36512:SF3">
    <property type="entry name" value="BLR5678 PROTEIN"/>
    <property type="match status" value="1"/>
</dbReference>
<feature type="chain" id="PRO_5047214560" evidence="2">
    <location>
        <begin position="20"/>
        <end position="397"/>
    </location>
</feature>
<accession>A0ABT0RWD7</accession>
<comment type="similarity">
    <text evidence="1">Belongs to the peptidase S58 family.</text>
</comment>
<evidence type="ECO:0000313" key="3">
    <source>
        <dbReference type="EMBL" id="MCL6699015.1"/>
    </source>
</evidence>
<sequence length="397" mass="41331">MVRSAALLALALIAAKADARGRDLGIPFEGRPGPLNAITDVPGVEVGQQTLISGEGPLIVGKGPIRSGVTVIFPRGRNNLQPVYGGYFNLNGNGEMTGLAYLEDFGVVSGPIGITSTNAIGHVYAGIQEWAVQHGGEVVYPVVAETWDGWQSDISGFHVRPETAKLALDAAKPGPVEEGNVGGGTGMHCFSFKGGIGTSSRAIVAGEKPYSVGVLVQCNTGDRKVLRIAGVPVGQAFTKSWLPCYDPKQSKPEHLPKCGGGGKALPDQGSIIIVVGTDAPLMPLQLQRVAKRAALGLARLGSYSGTSSGDIILAFSTVPDAVNGPDQKAPSPTTPLPESEVNAVFEATVQATEEAIVNAMVAARTSTGADGYTMYGLPHDELRVILKRYNRLEGPSK</sequence>
<dbReference type="Gene3D" id="3.60.70.12">
    <property type="entry name" value="L-amino peptidase D-ALA esterase/amidase"/>
    <property type="match status" value="1"/>
</dbReference>